<evidence type="ECO:0000256" key="4">
    <source>
        <dbReference type="ARBA" id="ARBA00022692"/>
    </source>
</evidence>
<keyword evidence="6 7" id="KW-0472">Membrane</keyword>
<keyword evidence="2" id="KW-1003">Cell membrane</keyword>
<reference evidence="8 9" key="1">
    <citation type="submission" date="2024-07" db="EMBL/GenBank/DDBJ databases">
        <authorList>
            <person name="Pitt A."/>
            <person name="Hahn M.W."/>
        </authorList>
    </citation>
    <scope>NUCLEOTIDE SEQUENCE [LARGE SCALE GENOMIC DNA]</scope>
    <source>
        <strain evidence="8 9">2-AUSEE-184A6</strain>
    </source>
</reference>
<organism evidence="8 9">
    <name type="scientific">Aquirufa novilacunae</name>
    <dbReference type="NCBI Taxonomy" id="3139305"/>
    <lineage>
        <taxon>Bacteria</taxon>
        <taxon>Pseudomonadati</taxon>
        <taxon>Bacteroidota</taxon>
        <taxon>Cytophagia</taxon>
        <taxon>Cytophagales</taxon>
        <taxon>Flectobacillaceae</taxon>
        <taxon>Aquirufa</taxon>
    </lineage>
</organism>
<feature type="transmembrane region" description="Helical" evidence="7">
    <location>
        <begin position="295"/>
        <end position="311"/>
    </location>
</feature>
<accession>A0ABW8SVM5</accession>
<name>A0ABW8SVM5_9BACT</name>
<dbReference type="EC" id="2.7.8.-" evidence="8"/>
<keyword evidence="4 7" id="KW-0812">Transmembrane</keyword>
<dbReference type="Pfam" id="PF00953">
    <property type="entry name" value="Glycos_transf_4"/>
    <property type="match status" value="1"/>
</dbReference>
<protein>
    <submittedName>
        <fullName evidence="8">MraY family glycosyltransferase</fullName>
        <ecNumber evidence="8">2.7.8.-</ecNumber>
    </submittedName>
</protein>
<proteinExistence type="predicted"/>
<keyword evidence="3 8" id="KW-0808">Transferase</keyword>
<dbReference type="PANTHER" id="PTHR22926:SF3">
    <property type="entry name" value="UNDECAPRENYL-PHOSPHATE ALPHA-N-ACETYLGLUCOSAMINYL 1-PHOSPHATE TRANSFERASE"/>
    <property type="match status" value="1"/>
</dbReference>
<evidence type="ECO:0000256" key="7">
    <source>
        <dbReference type="SAM" id="Phobius"/>
    </source>
</evidence>
<evidence type="ECO:0000256" key="2">
    <source>
        <dbReference type="ARBA" id="ARBA00022475"/>
    </source>
</evidence>
<evidence type="ECO:0000256" key="3">
    <source>
        <dbReference type="ARBA" id="ARBA00022679"/>
    </source>
</evidence>
<evidence type="ECO:0000256" key="6">
    <source>
        <dbReference type="ARBA" id="ARBA00023136"/>
    </source>
</evidence>
<feature type="transmembrane region" description="Helical" evidence="7">
    <location>
        <begin position="75"/>
        <end position="92"/>
    </location>
</feature>
<gene>
    <name evidence="8" type="ORF">V7S74_05410</name>
</gene>
<evidence type="ECO:0000313" key="9">
    <source>
        <dbReference type="Proteomes" id="UP001623559"/>
    </source>
</evidence>
<feature type="transmembrane region" description="Helical" evidence="7">
    <location>
        <begin position="6"/>
        <end position="24"/>
    </location>
</feature>
<feature type="transmembrane region" description="Helical" evidence="7">
    <location>
        <begin position="183"/>
        <end position="202"/>
    </location>
</feature>
<sequence>MFYLVAFAVSLIVSLFLIPILIKVANKYKVYDEPGDRKIHPKSISYLGGVGIYFAVVLGLFAARLLDSEIHFDPSFFFILFGMTIIFLNGLGDDLFGYSANQKFFVQFAICFAFIDSKGVIQLYLQELIDSYILSRIILSFALVTIINSINLLDGIDGLAASIGIFITIVFAVLNLLQGNDSLAILALSLLGALMGFLYYNFNPAKIFMGDSGALLTGFVIALLTISTPYKGFVISINHSKIQLINIILAAISFPVLDVIRLFFLRLISGASPFSGDRNHLHHILVDSGISVKKAVLAILLIVTLQIAIVISLSFVYWIWVLFVLMISYLIFFKFVKS</sequence>
<evidence type="ECO:0000256" key="5">
    <source>
        <dbReference type="ARBA" id="ARBA00022989"/>
    </source>
</evidence>
<dbReference type="EMBL" id="JBEWZG010000002">
    <property type="protein sequence ID" value="MFL0206171.1"/>
    <property type="molecule type" value="Genomic_DNA"/>
</dbReference>
<dbReference type="PANTHER" id="PTHR22926">
    <property type="entry name" value="PHOSPHO-N-ACETYLMURAMOYL-PENTAPEPTIDE-TRANSFERASE"/>
    <property type="match status" value="1"/>
</dbReference>
<dbReference type="CDD" id="cd06853">
    <property type="entry name" value="GT_WecA_like"/>
    <property type="match status" value="1"/>
</dbReference>
<dbReference type="Proteomes" id="UP001623559">
    <property type="component" value="Unassembled WGS sequence"/>
</dbReference>
<feature type="transmembrane region" description="Helical" evidence="7">
    <location>
        <begin position="44"/>
        <end position="63"/>
    </location>
</feature>
<comment type="caution">
    <text evidence="8">The sequence shown here is derived from an EMBL/GenBank/DDBJ whole genome shotgun (WGS) entry which is preliminary data.</text>
</comment>
<feature type="transmembrane region" description="Helical" evidence="7">
    <location>
        <begin position="214"/>
        <end position="230"/>
    </location>
</feature>
<dbReference type="RefSeq" id="WP_406777752.1">
    <property type="nucleotide sequence ID" value="NZ_JBEWZG010000002.1"/>
</dbReference>
<dbReference type="GO" id="GO:0016740">
    <property type="term" value="F:transferase activity"/>
    <property type="evidence" value="ECO:0007669"/>
    <property type="project" value="UniProtKB-KW"/>
</dbReference>
<keyword evidence="5 7" id="KW-1133">Transmembrane helix</keyword>
<evidence type="ECO:0000313" key="8">
    <source>
        <dbReference type="EMBL" id="MFL0206171.1"/>
    </source>
</evidence>
<feature type="transmembrane region" description="Helical" evidence="7">
    <location>
        <begin position="242"/>
        <end position="264"/>
    </location>
</feature>
<comment type="subcellular location">
    <subcellularLocation>
        <location evidence="1">Cell membrane</location>
        <topology evidence="1">Multi-pass membrane protein</topology>
    </subcellularLocation>
</comment>
<feature type="transmembrane region" description="Helical" evidence="7">
    <location>
        <begin position="317"/>
        <end position="336"/>
    </location>
</feature>
<feature type="transmembrane region" description="Helical" evidence="7">
    <location>
        <begin position="159"/>
        <end position="177"/>
    </location>
</feature>
<dbReference type="InterPro" id="IPR000715">
    <property type="entry name" value="Glycosyl_transferase_4"/>
</dbReference>
<feature type="transmembrane region" description="Helical" evidence="7">
    <location>
        <begin position="131"/>
        <end position="152"/>
    </location>
</feature>
<evidence type="ECO:0000256" key="1">
    <source>
        <dbReference type="ARBA" id="ARBA00004651"/>
    </source>
</evidence>
<feature type="transmembrane region" description="Helical" evidence="7">
    <location>
        <begin position="104"/>
        <end position="125"/>
    </location>
</feature>